<evidence type="ECO:0000313" key="3">
    <source>
        <dbReference type="Proteomes" id="UP000199318"/>
    </source>
</evidence>
<feature type="transmembrane region" description="Helical" evidence="1">
    <location>
        <begin position="6"/>
        <end position="28"/>
    </location>
</feature>
<sequence length="152" mass="16998">MYSLMYILHIAGVALWLGSFAAFGYLLRSLVSSENSLDTYTSVVNKIRIWINAGVLPGAVLVMLTGVFMILQFDRANLPFYLLFMEQAGSIIILFTVIVLSVYSRKLKKKLNGEQLKKEKTLESLSLMYTNYLFTSAALGLVIVIITGMRVT</sequence>
<keyword evidence="1" id="KW-0472">Membrane</keyword>
<dbReference type="Proteomes" id="UP000199318">
    <property type="component" value="Unassembled WGS sequence"/>
</dbReference>
<keyword evidence="1" id="KW-1133">Transmembrane helix</keyword>
<protein>
    <recommendedName>
        <fullName evidence="4">Copper resistance protein D</fullName>
    </recommendedName>
</protein>
<feature type="transmembrane region" description="Helical" evidence="1">
    <location>
        <begin position="124"/>
        <end position="146"/>
    </location>
</feature>
<proteinExistence type="predicted"/>
<evidence type="ECO:0008006" key="4">
    <source>
        <dbReference type="Google" id="ProtNLM"/>
    </source>
</evidence>
<reference evidence="3" key="1">
    <citation type="submission" date="2016-10" db="EMBL/GenBank/DDBJ databases">
        <authorList>
            <person name="de Groot N.N."/>
        </authorList>
    </citation>
    <scope>NUCLEOTIDE SEQUENCE [LARGE SCALE GENOMIC DNA]</scope>
    <source>
        <strain evidence="3">10nlg</strain>
    </source>
</reference>
<evidence type="ECO:0000256" key="1">
    <source>
        <dbReference type="SAM" id="Phobius"/>
    </source>
</evidence>
<dbReference type="EMBL" id="FOGV01000008">
    <property type="protein sequence ID" value="SER89862.1"/>
    <property type="molecule type" value="Genomic_DNA"/>
</dbReference>
<keyword evidence="1" id="KW-0812">Transmembrane</keyword>
<name>A0A1H9SXV9_9BACI</name>
<dbReference type="OrthoDB" id="2988102at2"/>
<keyword evidence="3" id="KW-1185">Reference proteome</keyword>
<comment type="caution">
    <text evidence="2">The sequence shown here is derived from an EMBL/GenBank/DDBJ whole genome shotgun (WGS) entry which is preliminary data.</text>
</comment>
<feature type="transmembrane region" description="Helical" evidence="1">
    <location>
        <begin position="79"/>
        <end position="103"/>
    </location>
</feature>
<evidence type="ECO:0000313" key="2">
    <source>
        <dbReference type="EMBL" id="SER89862.1"/>
    </source>
</evidence>
<feature type="transmembrane region" description="Helical" evidence="1">
    <location>
        <begin position="49"/>
        <end position="73"/>
    </location>
</feature>
<accession>A0A1H9SXV9</accession>
<gene>
    <name evidence="2" type="ORF">SAMN05444126_10865</name>
</gene>
<organism evidence="2 3">
    <name type="scientific">Salisediminibacterium halotolerans</name>
    <dbReference type="NCBI Taxonomy" id="517425"/>
    <lineage>
        <taxon>Bacteria</taxon>
        <taxon>Bacillati</taxon>
        <taxon>Bacillota</taxon>
        <taxon>Bacilli</taxon>
        <taxon>Bacillales</taxon>
        <taxon>Bacillaceae</taxon>
        <taxon>Salisediminibacterium</taxon>
    </lineage>
</organism>
<dbReference type="STRING" id="1464123.SAMN05444126_10865"/>
<dbReference type="RefSeq" id="WP_093072578.1">
    <property type="nucleotide sequence ID" value="NZ_FOGV01000008.1"/>
</dbReference>
<dbReference type="AlphaFoldDB" id="A0A1H9SXV9"/>